<dbReference type="Pfam" id="PF01835">
    <property type="entry name" value="MG2"/>
    <property type="match status" value="1"/>
</dbReference>
<dbReference type="InterPro" id="IPR011625">
    <property type="entry name" value="A2M_N_BRD"/>
</dbReference>
<dbReference type="InterPro" id="IPR002890">
    <property type="entry name" value="MG2"/>
</dbReference>
<feature type="chain" id="PRO_5003617699" evidence="3">
    <location>
        <begin position="24"/>
        <end position="1829"/>
    </location>
</feature>
<reference evidence="7" key="2">
    <citation type="submission" date="2012-03" db="EMBL/GenBank/DDBJ databases">
        <title>Complete genome sequence of Flavobacterium indicum GPTSA100-9T, isolated from warm spring water.</title>
        <authorList>
            <person name="Barbier P."/>
            <person name="Houel A."/>
            <person name="Loux V."/>
            <person name="Poulain J."/>
            <person name="Bernardet J.-F."/>
            <person name="Touchon M."/>
            <person name="Duchaud E."/>
        </authorList>
    </citation>
    <scope>NUCLEOTIDE SEQUENCE [LARGE SCALE GENOMIC DNA]</scope>
    <source>
        <strain evidence="7">DSM 17447 / CIP 109464 / GPTSA100-9</strain>
    </source>
</reference>
<dbReference type="InterPro" id="IPR047565">
    <property type="entry name" value="Alpha-macroglob_thiol-ester_cl"/>
</dbReference>
<dbReference type="Pfam" id="PF17973">
    <property type="entry name" value="bMG10"/>
    <property type="match status" value="1"/>
</dbReference>
<feature type="signal peptide" evidence="3">
    <location>
        <begin position="1"/>
        <end position="23"/>
    </location>
</feature>
<dbReference type="RefSeq" id="WP_014387536.1">
    <property type="nucleotide sequence ID" value="NC_017025.1"/>
</dbReference>
<protein>
    <submittedName>
        <fullName evidence="6">Probable lipoprotein</fullName>
    </submittedName>
</protein>
<name>H8XQ98_FLAIG</name>
<dbReference type="InterPro" id="IPR021868">
    <property type="entry name" value="Alpha_2_Macroglob_MG3"/>
</dbReference>
<feature type="domain" description="Alpha-2-macroglobulin bait region" evidence="4">
    <location>
        <begin position="969"/>
        <end position="1111"/>
    </location>
</feature>
<dbReference type="PANTHER" id="PTHR40094">
    <property type="entry name" value="ALPHA-2-MACROGLOBULIN HOMOLOG"/>
    <property type="match status" value="1"/>
</dbReference>
<dbReference type="OrthoDB" id="9767116at2"/>
<dbReference type="EMBL" id="HE774682">
    <property type="protein sequence ID" value="CCG52392.1"/>
    <property type="molecule type" value="Genomic_DNA"/>
</dbReference>
<keyword evidence="2 3" id="KW-0732">Signal</keyword>
<dbReference type="GO" id="GO:0005615">
    <property type="term" value="C:extracellular space"/>
    <property type="evidence" value="ECO:0007669"/>
    <property type="project" value="InterPro"/>
</dbReference>
<evidence type="ECO:0000259" key="4">
    <source>
        <dbReference type="SMART" id="SM01359"/>
    </source>
</evidence>
<dbReference type="STRING" id="1094466.KQS_02000"/>
<dbReference type="CDD" id="cd02891">
    <property type="entry name" value="A2M_like"/>
    <property type="match status" value="1"/>
</dbReference>
<dbReference type="Pfam" id="PF07703">
    <property type="entry name" value="A2M_BRD"/>
    <property type="match status" value="1"/>
</dbReference>
<evidence type="ECO:0000259" key="5">
    <source>
        <dbReference type="SMART" id="SM01360"/>
    </source>
</evidence>
<dbReference type="Proteomes" id="UP000007599">
    <property type="component" value="Chromosome I"/>
</dbReference>
<comment type="similarity">
    <text evidence="1">Belongs to the protease inhibitor I39 (alpha-2-macroglobulin) family. Bacterial alpha-2-macroglobulin subfamily.</text>
</comment>
<evidence type="ECO:0000313" key="7">
    <source>
        <dbReference type="Proteomes" id="UP000007599"/>
    </source>
</evidence>
<dbReference type="SMART" id="SM01419">
    <property type="entry name" value="Thiol-ester_cl"/>
    <property type="match status" value="1"/>
</dbReference>
<dbReference type="Pfam" id="PF17962">
    <property type="entry name" value="bMG6"/>
    <property type="match status" value="1"/>
</dbReference>
<dbReference type="InterPro" id="IPR008930">
    <property type="entry name" value="Terpenoid_cyclase/PrenylTrfase"/>
</dbReference>
<keyword evidence="7" id="KW-1185">Reference proteome</keyword>
<sequence>MKAKRWLQLIVVLVVMVSCTKKAEDFNSKFELFKKYILNFSSGLVSAKSDIRVVLAFENQNWKTNQELDEDLFTISPSVDGKVVALSNNTIAFIPEKKLKQNTEYQITFHLSELKDTPKELDDFNFTIKTKKQDFTINPTDLQSYSKEYQYLNGTIVCSDDVDLDNISKVIKAKQKDSDLKVKVLKSSKATNIFNFVIDSIQRKVEDSEIEISWDGNDQGIDQKGSMDYVIPGKNNFKIVAAEVQQEDSQVLVVNFSDPLSREQDFDGLVQVEGAGNLKFATAGNLLKVYFEQSLKGELQLEVFQGIQSEDGYKMKENFTQKVTFEQTKPGVRFIKSGTIMPSSSNLKLNFEAVNLNAVDIKVYQIYKNNILQFLQDNELNGDENLRSVAAPIAKQKVVLKTNNLINYGKWNAYAIDLSKIIKSDPGAIYRVELSFKRKYSLYKCSSSASEEEIENEDTEEEVRSQYDYYNEYDYEYYNWEEREDPCSNSFYYDIKIATNVIASDLGVIAKRGNNGSYVVAVNNIVNTEPVEDAKVEFYTFQQNKIGEAITNEEGIATADIKKYAYFAIVTKDNNTTYVKLDEGRSLSISNFEVSGEELQKGMKGFIYGERGVWRPGDNLYLSFMLNDTESKLEKTHPIRLRVADPQGKIRYQMVQQYNDLNHYSFVVPTKSSDPTGNWEAKVSVGGVHFYKSLKIETIKPNRLKIKNGFSNVTLFANKSNAAPVQVAWLHGAVAKNLKVEMQAKYMQQVTTFNGWNDYDFDDDARSFSTEQVNVFSGRVDDLGNIKVSIVPRVGTQAPGKLKVVLQTKAFEPGGDFSTDVATATLSTYNTYIGIKAPKPNKYGMLETDKVNTFEIASVDANGKPKPVSNLEIRVYKIEWRWWWNASDSDLSSYNSSEVTMPYRRYIVNTNANGKANLAFRIPEGDWGRYLIRAIDSNGGHATSITSIIDWPVWSGRSKGGDPSSANMLLFASDKTKYNVGEKAMISFPSSEGGRALLSIENGSKVVQTLWANTKKGETKVEIPITKEMAPNVYVHISLLKPHASTKNDAPIRMYGILPIEVVDKNTVLQPEITMPNTLKPEQKTVIKVSEKSGKEMTYTLAIVDDGLLDLTRFRTPNAWDKFYAKQALGVKTWDIYDEVIGAYGGKINQIFSIGGDQDLGAGKTKKANRFKPVVYYVGPFKLKKGETKSHAVVLPNYIGSVRTMVVAANAKESAYGSAEKTTLVKKPLMALVSFPRKISPRERITIPVTVFAMEKHIKNVTVQLKSSNGVKVVGKAIQQISFANPDEKVVFFDVAVADYSGIANLELIATSGKEKTNYKVEVDVVNPNPSSHDFIDVVIPANSSKSLHWNTFGVASSNSARLEISAFPTVNFNGRLNYLIQYPHGCVEQTTSAVFPQLYLNDVVDIDANRRTQIQNNVNTAIQKLSNFQLGNGSLSYWQGTNYADDWGTSYAGHFMMEAEKKGYALPHGFKQKWIAYQQNIAKRWRYESTLNNDFAQAYRLYTLALAGQADMASMNRLRETVGISNESKFRLATAYALIGQKKIALSIVNGTSAQLDKNLYGYYYGSEERNRAMLLETYVLVDKTKEAFVQANKVAKDLSSSKYMSTQSTAYALYAMSKFAIKNKGNGIQVAYTFGGKNNVISTTKSFTDRKLEVKTGKNATLVKNNGKAAIYVRVTNSGVLPVGQEKVMQRNLNATVQYKTKGGVALGLQQVKQGTEVVAEITITNKGTESMSNLALTQLVPSGFEIMNSRHTAFGNYGNNVADNIDIRDDRTQFYFSLRRGESRTFKVLLNATYLGQYYLPGVQCEAMYDNNYVVRTKGQWLQIVK</sequence>
<reference evidence="6 7" key="1">
    <citation type="journal article" date="2012" name="J. Bacteriol.">
        <title>Complete Genome Sequence of Flavobacterium indicum GPSTA100-9T, Isolated from Warm Spring Water.</title>
        <authorList>
            <person name="Barbier P."/>
            <person name="Houel A."/>
            <person name="Loux V."/>
            <person name="Poulain J."/>
            <person name="Bernardet J.F."/>
            <person name="Touchon M."/>
            <person name="Duchaud E."/>
        </authorList>
    </citation>
    <scope>NUCLEOTIDE SEQUENCE [LARGE SCALE GENOMIC DNA]</scope>
    <source>
        <strain evidence="7">DSM 17447 / CIP 109464 / GPTSA100-9</strain>
    </source>
</reference>
<feature type="domain" description="Alpha-2-macroglobulin" evidence="5">
    <location>
        <begin position="1174"/>
        <end position="1265"/>
    </location>
</feature>
<evidence type="ECO:0000256" key="1">
    <source>
        <dbReference type="ARBA" id="ARBA00010556"/>
    </source>
</evidence>
<dbReference type="InterPro" id="IPR041203">
    <property type="entry name" value="Bact_A2M_MG5"/>
</dbReference>
<dbReference type="PANTHER" id="PTHR40094:SF1">
    <property type="entry name" value="UBIQUITIN DOMAIN-CONTAINING PROTEIN"/>
    <property type="match status" value="1"/>
</dbReference>
<evidence type="ECO:0000313" key="6">
    <source>
        <dbReference type="EMBL" id="CCG52392.1"/>
    </source>
</evidence>
<dbReference type="SMART" id="SM01360">
    <property type="entry name" value="A2M"/>
    <property type="match status" value="1"/>
</dbReference>
<dbReference type="Gene3D" id="1.50.10.20">
    <property type="match status" value="1"/>
</dbReference>
<dbReference type="InterPro" id="IPR041246">
    <property type="entry name" value="Bact_MG10"/>
</dbReference>
<dbReference type="InterPro" id="IPR011626">
    <property type="entry name" value="Alpha-macroglobulin_TED"/>
</dbReference>
<dbReference type="PROSITE" id="PS51257">
    <property type="entry name" value="PROKAR_LIPOPROTEIN"/>
    <property type="match status" value="1"/>
</dbReference>
<proteinExistence type="inferred from homology"/>
<dbReference type="Pfam" id="PF11974">
    <property type="entry name" value="bMG3"/>
    <property type="match status" value="1"/>
</dbReference>
<dbReference type="Pfam" id="PF17972">
    <property type="entry name" value="bMG5"/>
    <property type="match status" value="1"/>
</dbReference>
<dbReference type="SMART" id="SM01359">
    <property type="entry name" value="A2M_N_2"/>
    <property type="match status" value="1"/>
</dbReference>
<dbReference type="GO" id="GO:0004866">
    <property type="term" value="F:endopeptidase inhibitor activity"/>
    <property type="evidence" value="ECO:0007669"/>
    <property type="project" value="InterPro"/>
</dbReference>
<dbReference type="InterPro" id="IPR041462">
    <property type="entry name" value="Bact_A2M_MG6"/>
</dbReference>
<gene>
    <name evidence="6" type="ordered locus">KQS_02000</name>
</gene>
<accession>H8XQ98</accession>
<dbReference type="InterPro" id="IPR051802">
    <property type="entry name" value="YfhM-like"/>
</dbReference>
<dbReference type="Pfam" id="PF00207">
    <property type="entry name" value="A2M"/>
    <property type="match status" value="1"/>
</dbReference>
<dbReference type="InterPro" id="IPR001599">
    <property type="entry name" value="Macroglobln_a2"/>
</dbReference>
<organism evidence="6 7">
    <name type="scientific">Flavobacterium indicum (strain DSM 17447 / CIP 109464 / GPTSA100-9)</name>
    <dbReference type="NCBI Taxonomy" id="1094466"/>
    <lineage>
        <taxon>Bacteria</taxon>
        <taxon>Pseudomonadati</taxon>
        <taxon>Bacteroidota</taxon>
        <taxon>Flavobacteriia</taxon>
        <taxon>Flavobacteriales</taxon>
        <taxon>Flavobacteriaceae</taxon>
        <taxon>Flavobacterium</taxon>
    </lineage>
</organism>
<dbReference type="HOGENOM" id="CLU_000965_2_1_10"/>
<evidence type="ECO:0000256" key="3">
    <source>
        <dbReference type="SAM" id="SignalP"/>
    </source>
</evidence>
<evidence type="ECO:0000256" key="2">
    <source>
        <dbReference type="ARBA" id="ARBA00022729"/>
    </source>
</evidence>
<keyword evidence="6" id="KW-0449">Lipoprotein</keyword>
<dbReference type="SUPFAM" id="SSF48239">
    <property type="entry name" value="Terpenoid cyclases/Protein prenyltransferases"/>
    <property type="match status" value="1"/>
</dbReference>
<dbReference type="Gene3D" id="2.60.40.1930">
    <property type="match status" value="1"/>
</dbReference>
<dbReference type="KEGG" id="fin:KQS_02000"/>
<dbReference type="eggNOG" id="COG2373">
    <property type="taxonomic scope" value="Bacteria"/>
</dbReference>
<dbReference type="PATRIC" id="fig|1094466.5.peg.395"/>
<dbReference type="Pfam" id="PF07678">
    <property type="entry name" value="TED_complement"/>
    <property type="match status" value="1"/>
</dbReference>